<name>A0A2Z5R2P3_9MICC</name>
<accession>A0A2Z5R2P3</accession>
<dbReference type="EMBL" id="AP017895">
    <property type="protein sequence ID" value="BAV88998.1"/>
    <property type="molecule type" value="Genomic_DNA"/>
</dbReference>
<keyword evidence="2" id="KW-1185">Reference proteome</keyword>
<protein>
    <submittedName>
        <fullName evidence="1">2-succinyl-5-enolpyruvyl-6-hydroxy-3-cyclohexene-1-carboxylic-acid synthase</fullName>
    </submittedName>
</protein>
<sequence length="80" mass="8687">MAALNLPVTELLPNLEVHVFDDSGGSIFSTLEHGELARQEQFARTVDRFFTVRAAENTDLEAMAAGFGTASGVRVSIHRP</sequence>
<proteinExistence type="predicted"/>
<dbReference type="KEGG" id="raj:RA11412_2699"/>
<evidence type="ECO:0000313" key="1">
    <source>
        <dbReference type="EMBL" id="BAV88998.1"/>
    </source>
</evidence>
<dbReference type="AlphaFoldDB" id="A0A2Z5R2P3"/>
<reference evidence="1 2" key="1">
    <citation type="submission" date="2016-10" db="EMBL/GenBank/DDBJ databases">
        <title>Genome sequence of Rothia aeria strain JCM11412.</title>
        <authorList>
            <person name="Nambu T."/>
        </authorList>
    </citation>
    <scope>NUCLEOTIDE SEQUENCE [LARGE SCALE GENOMIC DNA]</scope>
    <source>
        <strain evidence="1 2">JCM 11412</strain>
    </source>
</reference>
<gene>
    <name evidence="1" type="ORF">RA11412_2699</name>
</gene>
<dbReference type="Gene3D" id="3.40.50.970">
    <property type="match status" value="1"/>
</dbReference>
<organism evidence="1 2">
    <name type="scientific">Rothia aeria</name>
    <dbReference type="NCBI Taxonomy" id="172042"/>
    <lineage>
        <taxon>Bacteria</taxon>
        <taxon>Bacillati</taxon>
        <taxon>Actinomycetota</taxon>
        <taxon>Actinomycetes</taxon>
        <taxon>Micrococcales</taxon>
        <taxon>Micrococcaceae</taxon>
        <taxon>Rothia</taxon>
    </lineage>
</organism>
<dbReference type="Proteomes" id="UP000250241">
    <property type="component" value="Chromosome"/>
</dbReference>
<evidence type="ECO:0000313" key="2">
    <source>
        <dbReference type="Proteomes" id="UP000250241"/>
    </source>
</evidence>